<keyword evidence="2" id="KW-0547">Nucleotide-binding</keyword>
<evidence type="ECO:0000256" key="3">
    <source>
        <dbReference type="ARBA" id="ARBA00022840"/>
    </source>
</evidence>
<dbReference type="SUPFAM" id="SSF52540">
    <property type="entry name" value="P-loop containing nucleoside triphosphate hydrolases"/>
    <property type="match status" value="2"/>
</dbReference>
<reference evidence="5 6" key="1">
    <citation type="submission" date="2024-02" db="EMBL/GenBank/DDBJ databases">
        <title>Genome analysis and characterization of Microbaculum marinisediminis sp. nov., isolated from marine sediment.</title>
        <authorList>
            <person name="Du Z.-J."/>
            <person name="Ye Y.-Q."/>
            <person name="Zhang Z.-R."/>
            <person name="Yuan S.-M."/>
            <person name="Zhang X.-Y."/>
        </authorList>
    </citation>
    <scope>NUCLEOTIDE SEQUENCE [LARGE SCALE GENOMIC DNA]</scope>
    <source>
        <strain evidence="5 6">SDUM1044001</strain>
    </source>
</reference>
<dbReference type="CDD" id="cd03215">
    <property type="entry name" value="ABC_Carb_Monos_II"/>
    <property type="match status" value="1"/>
</dbReference>
<dbReference type="PANTHER" id="PTHR43790">
    <property type="entry name" value="CARBOHYDRATE TRANSPORT ATP-BINDING PROTEIN MG119-RELATED"/>
    <property type="match status" value="1"/>
</dbReference>
<organism evidence="5 6">
    <name type="scientific">Microbaculum marinum</name>
    <dbReference type="NCBI Taxonomy" id="1764581"/>
    <lineage>
        <taxon>Bacteria</taxon>
        <taxon>Pseudomonadati</taxon>
        <taxon>Pseudomonadota</taxon>
        <taxon>Alphaproteobacteria</taxon>
        <taxon>Hyphomicrobiales</taxon>
        <taxon>Tepidamorphaceae</taxon>
        <taxon>Microbaculum</taxon>
    </lineage>
</organism>
<dbReference type="PANTHER" id="PTHR43790:SF4">
    <property type="entry name" value="GUANOSINE IMPORT ATP-BINDING PROTEIN NUPO"/>
    <property type="match status" value="1"/>
</dbReference>
<accession>A0AAW9RPT8</accession>
<proteinExistence type="inferred from homology"/>
<dbReference type="InterPro" id="IPR050107">
    <property type="entry name" value="ABC_carbohydrate_import_ATPase"/>
</dbReference>
<evidence type="ECO:0000256" key="1">
    <source>
        <dbReference type="ARBA" id="ARBA00005417"/>
    </source>
</evidence>
<name>A0AAW9RPT8_9HYPH</name>
<sequence>MTAAIAGAPGAPVVLALRGVTKRFGPLVANDAIDLELRRGEILALLGENGAGKTTLMNVLFGHYVADAGEVLVAGQDGTLAPLEEGSPHAALAAGIGMVHQHFTLAENLTGLENIVLGTERSLNFGLSRGPARRKVADLMKRSGLTVDLDVQVSRLTVGEKQRVEILKALYRDARIIVMDEPTAVLTPQEAESLFGTIRSLAAAGLAVIFIAHKLAEVLAVSDRIAVLRGGRKVGELETARADRRKIAELMVGRDVPASRRTPRDPGAPVLELRAVVVAGADARKSLHGVSLTVREGEIVGIAGVSGNGQAALAGVVAGLDAPTSGEMILYGEKIGRFDPRRFSRAGIARIPEDRHHDGVVGAMTVAENIAIEEVREPAFQTAGFLKRESIRASAVEAIESYDVRCPGPDAPSRLLSGGNIQKLILARVLDRDPRLVLANQPTRGLDVGAQTEVHRRLLDARQRGAGILLISEDLDELMILCDRIAVIHNGALSEALPTEMLDRGTLGLMMAGHDEAAA</sequence>
<feature type="domain" description="ABC transporter" evidence="4">
    <location>
        <begin position="271"/>
        <end position="515"/>
    </location>
</feature>
<dbReference type="PROSITE" id="PS00211">
    <property type="entry name" value="ABC_TRANSPORTER_1"/>
    <property type="match status" value="1"/>
</dbReference>
<evidence type="ECO:0000259" key="4">
    <source>
        <dbReference type="PROSITE" id="PS50893"/>
    </source>
</evidence>
<dbReference type="InterPro" id="IPR017871">
    <property type="entry name" value="ABC_transporter-like_CS"/>
</dbReference>
<dbReference type="Proteomes" id="UP001378188">
    <property type="component" value="Unassembled WGS sequence"/>
</dbReference>
<evidence type="ECO:0000313" key="6">
    <source>
        <dbReference type="Proteomes" id="UP001378188"/>
    </source>
</evidence>
<gene>
    <name evidence="5" type="ORF">V3328_07970</name>
</gene>
<comment type="caution">
    <text evidence="5">The sequence shown here is derived from an EMBL/GenBank/DDBJ whole genome shotgun (WGS) entry which is preliminary data.</text>
</comment>
<dbReference type="RefSeq" id="WP_340329106.1">
    <property type="nucleotide sequence ID" value="NZ_JAZHOF010000003.1"/>
</dbReference>
<evidence type="ECO:0000256" key="2">
    <source>
        <dbReference type="ARBA" id="ARBA00022741"/>
    </source>
</evidence>
<dbReference type="CDD" id="cd03216">
    <property type="entry name" value="ABC_Carb_Monos_I"/>
    <property type="match status" value="1"/>
</dbReference>
<dbReference type="GO" id="GO:0016887">
    <property type="term" value="F:ATP hydrolysis activity"/>
    <property type="evidence" value="ECO:0007669"/>
    <property type="project" value="InterPro"/>
</dbReference>
<dbReference type="GO" id="GO:0005524">
    <property type="term" value="F:ATP binding"/>
    <property type="evidence" value="ECO:0007669"/>
    <property type="project" value="UniProtKB-KW"/>
</dbReference>
<evidence type="ECO:0000313" key="5">
    <source>
        <dbReference type="EMBL" id="MEJ8571404.1"/>
    </source>
</evidence>
<dbReference type="Pfam" id="PF00005">
    <property type="entry name" value="ABC_tran"/>
    <property type="match status" value="2"/>
</dbReference>
<dbReference type="SMART" id="SM00382">
    <property type="entry name" value="AAA"/>
    <property type="match status" value="1"/>
</dbReference>
<dbReference type="EMBL" id="JAZHOF010000003">
    <property type="protein sequence ID" value="MEJ8571404.1"/>
    <property type="molecule type" value="Genomic_DNA"/>
</dbReference>
<dbReference type="Gene3D" id="3.40.50.300">
    <property type="entry name" value="P-loop containing nucleotide triphosphate hydrolases"/>
    <property type="match status" value="2"/>
</dbReference>
<protein>
    <submittedName>
        <fullName evidence="5">ABC transporter ATP-binding protein</fullName>
    </submittedName>
</protein>
<keyword evidence="3 5" id="KW-0067">ATP-binding</keyword>
<dbReference type="AlphaFoldDB" id="A0AAW9RPT8"/>
<dbReference type="InterPro" id="IPR003593">
    <property type="entry name" value="AAA+_ATPase"/>
</dbReference>
<keyword evidence="6" id="KW-1185">Reference proteome</keyword>
<comment type="similarity">
    <text evidence="1">Belongs to the ABC transporter superfamily.</text>
</comment>
<feature type="domain" description="ABC transporter" evidence="4">
    <location>
        <begin position="15"/>
        <end position="255"/>
    </location>
</feature>
<dbReference type="PROSITE" id="PS50893">
    <property type="entry name" value="ABC_TRANSPORTER_2"/>
    <property type="match status" value="2"/>
</dbReference>
<dbReference type="InterPro" id="IPR027417">
    <property type="entry name" value="P-loop_NTPase"/>
</dbReference>
<dbReference type="InterPro" id="IPR003439">
    <property type="entry name" value="ABC_transporter-like_ATP-bd"/>
</dbReference>